<keyword evidence="2" id="KW-1133">Transmembrane helix</keyword>
<reference evidence="3 4" key="2">
    <citation type="journal article" date="2014" name="J. Gen. Appl. Microbiol.">
        <title>The early diverging ascomycetous budding yeast Saitoella complicata has three histone deacetylases belonging to the Clr6, Hos2, and Rpd3 lineages.</title>
        <authorList>
            <person name="Nishida H."/>
            <person name="Matsumoto T."/>
            <person name="Kondo S."/>
            <person name="Hamamoto M."/>
            <person name="Yoshikawa H."/>
        </authorList>
    </citation>
    <scope>NUCLEOTIDE SEQUENCE [LARGE SCALE GENOMIC DNA]</scope>
    <source>
        <strain evidence="3 4">NRRL Y-17804</strain>
    </source>
</reference>
<reference evidence="3 4" key="1">
    <citation type="journal article" date="2011" name="J. Gen. Appl. Microbiol.">
        <title>Draft genome sequencing of the enigmatic yeast Saitoella complicata.</title>
        <authorList>
            <person name="Nishida H."/>
            <person name="Hamamoto M."/>
            <person name="Sugiyama J."/>
        </authorList>
    </citation>
    <scope>NUCLEOTIDE SEQUENCE [LARGE SCALE GENOMIC DNA]</scope>
    <source>
        <strain evidence="3 4">NRRL Y-17804</strain>
    </source>
</reference>
<dbReference type="PANTHER" id="PTHR37852">
    <property type="entry name" value="YALI0B21208P"/>
    <property type="match status" value="1"/>
</dbReference>
<organism evidence="3 4">
    <name type="scientific">Saitoella complicata (strain BCRC 22490 / CBS 7301 / JCM 7358 / NBRC 10748 / NRRL Y-17804)</name>
    <dbReference type="NCBI Taxonomy" id="698492"/>
    <lineage>
        <taxon>Eukaryota</taxon>
        <taxon>Fungi</taxon>
        <taxon>Dikarya</taxon>
        <taxon>Ascomycota</taxon>
        <taxon>Taphrinomycotina</taxon>
        <taxon>Taphrinomycotina incertae sedis</taxon>
        <taxon>Saitoella</taxon>
    </lineage>
</organism>
<dbReference type="EMBL" id="BACD03000006">
    <property type="protein sequence ID" value="GAO46834.1"/>
    <property type="molecule type" value="Genomic_DNA"/>
</dbReference>
<keyword evidence="2" id="KW-0472">Membrane</keyword>
<evidence type="ECO:0000256" key="1">
    <source>
        <dbReference type="SAM" id="MobiDB-lite"/>
    </source>
</evidence>
<evidence type="ECO:0000256" key="2">
    <source>
        <dbReference type="SAM" id="Phobius"/>
    </source>
</evidence>
<feature type="region of interest" description="Disordered" evidence="1">
    <location>
        <begin position="1"/>
        <end position="22"/>
    </location>
</feature>
<accession>A0A0E9NAG7</accession>
<feature type="transmembrane region" description="Helical" evidence="2">
    <location>
        <begin position="41"/>
        <end position="59"/>
    </location>
</feature>
<feature type="transmembrane region" description="Helical" evidence="2">
    <location>
        <begin position="133"/>
        <end position="150"/>
    </location>
</feature>
<dbReference type="OrthoDB" id="5584028at2759"/>
<evidence type="ECO:0000313" key="4">
    <source>
        <dbReference type="Proteomes" id="UP000033140"/>
    </source>
</evidence>
<name>A0A0E9NAG7_SAICN</name>
<keyword evidence="4" id="KW-1185">Reference proteome</keyword>
<dbReference type="RefSeq" id="XP_019025061.1">
    <property type="nucleotide sequence ID" value="XM_019168367.1"/>
</dbReference>
<dbReference type="PANTHER" id="PTHR37852:SF1">
    <property type="entry name" value="HIG1 DOMAIN-CONTAINING PROTEIN"/>
    <property type="match status" value="1"/>
</dbReference>
<dbReference type="AlphaFoldDB" id="A0A0E9NAG7"/>
<comment type="caution">
    <text evidence="3">The sequence shown here is derived from an EMBL/GenBank/DDBJ whole genome shotgun (WGS) entry which is preliminary data.</text>
</comment>
<proteinExistence type="predicted"/>
<gene>
    <name evidence="3" type="ORF">G7K_1052-t1</name>
</gene>
<keyword evidence="2" id="KW-0812">Transmembrane</keyword>
<dbReference type="Proteomes" id="UP000033140">
    <property type="component" value="Unassembled WGS sequence"/>
</dbReference>
<evidence type="ECO:0000313" key="3">
    <source>
        <dbReference type="EMBL" id="GAO46834.1"/>
    </source>
</evidence>
<reference evidence="3 4" key="3">
    <citation type="journal article" date="2015" name="Genome Announc.">
        <title>Draft Genome Sequence of the Archiascomycetous Yeast Saitoella complicata.</title>
        <authorList>
            <person name="Yamauchi K."/>
            <person name="Kondo S."/>
            <person name="Hamamoto M."/>
            <person name="Takahashi Y."/>
            <person name="Ogura Y."/>
            <person name="Hayashi T."/>
            <person name="Nishida H."/>
        </authorList>
    </citation>
    <scope>NUCLEOTIDE SEQUENCE [LARGE SCALE GENOMIC DNA]</scope>
    <source>
        <strain evidence="3 4">NRRL Y-17804</strain>
    </source>
</reference>
<protein>
    <submittedName>
        <fullName evidence="3">Uncharacterized protein</fullName>
    </submittedName>
</protein>
<dbReference type="STRING" id="698492.A0A0E9NAG7"/>
<sequence>MAATRPQHPGAPKNPLPNYPQPVTRADYVHERLSLPLGARLGLYLMASGASVFLMGMYTGGKKTALQYLAENSHRLPKTQQGWYFYHKTKNYKVMLGGIKAGVKAAARVSGWTATYVLTEAGIDYVRGGRKDFLATTGAAVSTIGLLSLWQRLGKQATLRTVRIAFVGGLFAGLGQDFLRWSRWSRRVAEGTTKEEEESGVWYLDKLASWSRA</sequence>